<feature type="non-terminal residue" evidence="1">
    <location>
        <position position="1"/>
    </location>
</feature>
<evidence type="ECO:0000313" key="1">
    <source>
        <dbReference type="EMBL" id="ETO77054.1"/>
    </source>
</evidence>
<dbReference type="EMBL" id="ANJA01001474">
    <property type="protein sequence ID" value="ETO77054.1"/>
    <property type="molecule type" value="Genomic_DNA"/>
</dbReference>
<dbReference type="Proteomes" id="UP000028582">
    <property type="component" value="Unassembled WGS sequence"/>
</dbReference>
<dbReference type="AlphaFoldDB" id="A0A081ADU3"/>
<reference evidence="1 2" key="1">
    <citation type="submission" date="2013-11" db="EMBL/GenBank/DDBJ databases">
        <title>The Genome Sequence of Phytophthora parasitica P1976.</title>
        <authorList>
            <consortium name="The Broad Institute Genomics Platform"/>
            <person name="Russ C."/>
            <person name="Tyler B."/>
            <person name="Panabieres F."/>
            <person name="Shan W."/>
            <person name="Tripathy S."/>
            <person name="Grunwald N."/>
            <person name="Machado M."/>
            <person name="Johnson C.S."/>
            <person name="Walker B."/>
            <person name="Young S."/>
            <person name="Zeng Q."/>
            <person name="Gargeya S."/>
            <person name="Fitzgerald M."/>
            <person name="Haas B."/>
            <person name="Abouelleil A."/>
            <person name="Allen A.W."/>
            <person name="Alvarado L."/>
            <person name="Arachchi H.M."/>
            <person name="Berlin A.M."/>
            <person name="Chapman S.B."/>
            <person name="Gainer-Dewar J."/>
            <person name="Goldberg J."/>
            <person name="Griggs A."/>
            <person name="Gujja S."/>
            <person name="Hansen M."/>
            <person name="Howarth C."/>
            <person name="Imamovic A."/>
            <person name="Ireland A."/>
            <person name="Larimer J."/>
            <person name="McCowan C."/>
            <person name="Murphy C."/>
            <person name="Pearson M."/>
            <person name="Poon T.W."/>
            <person name="Priest M."/>
            <person name="Roberts A."/>
            <person name="Saif S."/>
            <person name="Shea T."/>
            <person name="Sisk P."/>
            <person name="Sykes S."/>
            <person name="Wortman J."/>
            <person name="Nusbaum C."/>
            <person name="Birren B."/>
        </authorList>
    </citation>
    <scope>NUCLEOTIDE SEQUENCE [LARGE SCALE GENOMIC DNA]</scope>
    <source>
        <strain evidence="1 2">P1976</strain>
    </source>
</reference>
<accession>A0A081ADU3</accession>
<organism evidence="1 2">
    <name type="scientific">Phytophthora nicotianae P1976</name>
    <dbReference type="NCBI Taxonomy" id="1317066"/>
    <lineage>
        <taxon>Eukaryota</taxon>
        <taxon>Sar</taxon>
        <taxon>Stramenopiles</taxon>
        <taxon>Oomycota</taxon>
        <taxon>Peronosporomycetes</taxon>
        <taxon>Peronosporales</taxon>
        <taxon>Peronosporaceae</taxon>
        <taxon>Phytophthora</taxon>
    </lineage>
</organism>
<evidence type="ECO:0000313" key="2">
    <source>
        <dbReference type="Proteomes" id="UP000028582"/>
    </source>
</evidence>
<gene>
    <name evidence="1" type="ORF">F444_07705</name>
</gene>
<name>A0A081ADU3_PHYNI</name>
<protein>
    <submittedName>
        <fullName evidence="1">Uncharacterized protein</fullName>
    </submittedName>
</protein>
<dbReference type="Gene3D" id="1.25.10.10">
    <property type="entry name" value="Leucine-rich Repeat Variant"/>
    <property type="match status" value="1"/>
</dbReference>
<comment type="caution">
    <text evidence="1">The sequence shown here is derived from an EMBL/GenBank/DDBJ whole genome shotgun (WGS) entry which is preliminary data.</text>
</comment>
<proteinExistence type="predicted"/>
<dbReference type="InterPro" id="IPR011989">
    <property type="entry name" value="ARM-like"/>
</dbReference>
<sequence length="175" mass="19427">TRSVLELVQLVLDPHILQAVELSSQRLNVRNKLKLLLVRLKDTSDEMSRLSLSVLVYFLSKSDDTKDYFDAQVIAAIVHALKQENEQKEVKNAAVSDTKSTKKCLKRKQAETLETSTTLVLDEFCLMQLDEDHAVFYAGDELQVSVVTTLCAALYNLLLVDGPSSSSTALLQPSA</sequence>